<dbReference type="SMART" id="SM00563">
    <property type="entry name" value="PlsC"/>
    <property type="match status" value="1"/>
</dbReference>
<reference evidence="10 11" key="1">
    <citation type="submission" date="2016-10" db="EMBL/GenBank/DDBJ databases">
        <authorList>
            <person name="de Groot N.N."/>
        </authorList>
    </citation>
    <scope>NUCLEOTIDE SEQUENCE [LARGE SCALE GENOMIC DNA]</scope>
    <source>
        <strain evidence="10 11">DSM 3857</strain>
    </source>
</reference>
<keyword evidence="3 8" id="KW-0812">Transmembrane</keyword>
<dbReference type="InterPro" id="IPR002123">
    <property type="entry name" value="Plipid/glycerol_acylTrfase"/>
</dbReference>
<feature type="transmembrane region" description="Helical" evidence="8">
    <location>
        <begin position="20"/>
        <end position="38"/>
    </location>
</feature>
<evidence type="ECO:0000259" key="9">
    <source>
        <dbReference type="SMART" id="SM00563"/>
    </source>
</evidence>
<evidence type="ECO:0000256" key="4">
    <source>
        <dbReference type="ARBA" id="ARBA00022989"/>
    </source>
</evidence>
<evidence type="ECO:0000256" key="2">
    <source>
        <dbReference type="ARBA" id="ARBA00022679"/>
    </source>
</evidence>
<dbReference type="CDD" id="cd07989">
    <property type="entry name" value="LPLAT_AGPAT-like"/>
    <property type="match status" value="1"/>
</dbReference>
<evidence type="ECO:0000313" key="11">
    <source>
        <dbReference type="Proteomes" id="UP000198761"/>
    </source>
</evidence>
<dbReference type="GO" id="GO:0016746">
    <property type="term" value="F:acyltransferase activity"/>
    <property type="evidence" value="ECO:0007669"/>
    <property type="project" value="UniProtKB-KW"/>
</dbReference>
<dbReference type="AlphaFoldDB" id="A0A1H8H764"/>
<accession>A0A1H8H764</accession>
<dbReference type="Proteomes" id="UP000198761">
    <property type="component" value="Unassembled WGS sequence"/>
</dbReference>
<evidence type="ECO:0000256" key="7">
    <source>
        <dbReference type="ARBA" id="ARBA00023315"/>
    </source>
</evidence>
<dbReference type="PANTHER" id="PTHR23063:SF52">
    <property type="entry name" value="LYSOPHOSPHATIDYLCHOLINE ACYLTRANSFERASE"/>
    <property type="match status" value="1"/>
</dbReference>
<evidence type="ECO:0000256" key="1">
    <source>
        <dbReference type="ARBA" id="ARBA00004370"/>
    </source>
</evidence>
<dbReference type="PANTHER" id="PTHR23063">
    <property type="entry name" value="PHOSPHOLIPID ACYLTRANSFERASE"/>
    <property type="match status" value="1"/>
</dbReference>
<feature type="domain" description="Phospholipid/glycerol acyltransferase" evidence="9">
    <location>
        <begin position="80"/>
        <end position="195"/>
    </location>
</feature>
<keyword evidence="6 8" id="KW-0472">Membrane</keyword>
<keyword evidence="4 8" id="KW-1133">Transmembrane helix</keyword>
<evidence type="ECO:0000313" key="10">
    <source>
        <dbReference type="EMBL" id="SEN51849.1"/>
    </source>
</evidence>
<evidence type="ECO:0000256" key="6">
    <source>
        <dbReference type="ARBA" id="ARBA00023136"/>
    </source>
</evidence>
<keyword evidence="11" id="KW-1185">Reference proteome</keyword>
<organism evidence="10 11">
    <name type="scientific">Gemmobacter aquatilis</name>
    <dbReference type="NCBI Taxonomy" id="933059"/>
    <lineage>
        <taxon>Bacteria</taxon>
        <taxon>Pseudomonadati</taxon>
        <taxon>Pseudomonadota</taxon>
        <taxon>Alphaproteobacteria</taxon>
        <taxon>Rhodobacterales</taxon>
        <taxon>Paracoccaceae</taxon>
        <taxon>Gemmobacter</taxon>
    </lineage>
</organism>
<dbReference type="GO" id="GO:0006629">
    <property type="term" value="P:lipid metabolic process"/>
    <property type="evidence" value="ECO:0007669"/>
    <property type="project" value="UniProtKB-KW"/>
</dbReference>
<dbReference type="EMBL" id="FOCE01000005">
    <property type="protein sequence ID" value="SEN51849.1"/>
    <property type="molecule type" value="Genomic_DNA"/>
</dbReference>
<proteinExistence type="predicted"/>
<dbReference type="STRING" id="933059.SAMN04488103_105266"/>
<dbReference type="PROSITE" id="PS51257">
    <property type="entry name" value="PROKAR_LIPOPROTEIN"/>
    <property type="match status" value="1"/>
</dbReference>
<protein>
    <submittedName>
        <fullName evidence="10">Lyso-ornithine lipid acyltransferase</fullName>
    </submittedName>
</protein>
<keyword evidence="7 10" id="KW-0012">Acyltransferase</keyword>
<keyword evidence="2 10" id="KW-0808">Transferase</keyword>
<dbReference type="GO" id="GO:0016020">
    <property type="term" value="C:membrane"/>
    <property type="evidence" value="ECO:0007669"/>
    <property type="project" value="UniProtKB-SubCell"/>
</dbReference>
<keyword evidence="5" id="KW-0443">Lipid metabolism</keyword>
<evidence type="ECO:0000256" key="5">
    <source>
        <dbReference type="ARBA" id="ARBA00023098"/>
    </source>
</evidence>
<comment type="subcellular location">
    <subcellularLocation>
        <location evidence="1">Membrane</location>
    </subcellularLocation>
</comment>
<evidence type="ECO:0000256" key="3">
    <source>
        <dbReference type="ARBA" id="ARBA00022692"/>
    </source>
</evidence>
<name>A0A1H8H764_9RHOB</name>
<dbReference type="SUPFAM" id="SSF69593">
    <property type="entry name" value="Glycerol-3-phosphate (1)-acyltransferase"/>
    <property type="match status" value="1"/>
</dbReference>
<dbReference type="Pfam" id="PF01553">
    <property type="entry name" value="Acyltransferase"/>
    <property type="match status" value="1"/>
</dbReference>
<sequence>MEPFRISPLGWGLVALRGGALAVVTYGCLLLFLLVRLVERPLFGLSRPVTPRITQFVCRAGLFIMGFRYKLTGRPMAEPGAIVANHVGWLDIFSLNAADRVYFVSKDDVAGWPGIGILARVTGTVFITRKSTEAKRQQEMMEERLRAGHRLLFFPEGTSTDAIHMLPFKTPLFQAFFTHGMERVMHIQPVTVISEAPPGRDRRYYGWWGDMSFAGHLLQVLATPRQGRIEVIFHPPVPVDGFADRKQLAAYCERVIRTAHPHVGAE</sequence>
<evidence type="ECO:0000256" key="8">
    <source>
        <dbReference type="SAM" id="Phobius"/>
    </source>
</evidence>
<gene>
    <name evidence="10" type="ORF">SAMN04488103_105266</name>
</gene>